<evidence type="ECO:0000313" key="1">
    <source>
        <dbReference type="EMBL" id="MDF8263279.1"/>
    </source>
</evidence>
<accession>A0ABT6C2V1</accession>
<gene>
    <name evidence="1" type="ORF">P4R38_03325</name>
</gene>
<proteinExistence type="predicted"/>
<dbReference type="EMBL" id="JAROAV010000010">
    <property type="protein sequence ID" value="MDF8263279.1"/>
    <property type="molecule type" value="Genomic_DNA"/>
</dbReference>
<dbReference type="Proteomes" id="UP001528912">
    <property type="component" value="Unassembled WGS sequence"/>
</dbReference>
<reference evidence="1 2" key="1">
    <citation type="submission" date="2023-03" db="EMBL/GenBank/DDBJ databases">
        <title>YIM 133296 draft genome.</title>
        <authorList>
            <person name="Xiong L."/>
        </authorList>
    </citation>
    <scope>NUCLEOTIDE SEQUENCE [LARGE SCALE GENOMIC DNA]</scope>
    <source>
        <strain evidence="1 2">YIM 133296</strain>
    </source>
</reference>
<protein>
    <submittedName>
        <fullName evidence="1">Uncharacterized protein</fullName>
    </submittedName>
</protein>
<comment type="caution">
    <text evidence="1">The sequence shown here is derived from an EMBL/GenBank/DDBJ whole genome shotgun (WGS) entry which is preliminary data.</text>
</comment>
<dbReference type="RefSeq" id="WP_277191042.1">
    <property type="nucleotide sequence ID" value="NZ_JAROAV010000010.1"/>
</dbReference>
<sequence length="371" mass="41025">MWRLKNSRGQFDHQYSRAVDAVADRDWQIVGGRDPGANSNSRLIGRVMSSIDYSNETGTLHSRDIYCGLLASSDPLIECHKPTSRSAVIAVGDGFVRLIHSIAHVWDKFPTIYSDVSHLVGEGCKEEARRYLGSSRASAARYVLRDIDIDLFDAAAAEADAPHDADLWGEGGLQSGGVESMLLWAIAHEIAHLVDRPKSGRMVSRYSRLQEVLQSQKIDLSEAPLWNSSQTDELIADMGAMDVVAGSSDPAAEPGRVLPAALIATTALGIFGWAIDGASYSQTHPSPFYRTDMLLVHWLNWVERGSLLGELRDRGFDETHLKPLAADLSLAYVFSKWIAGNYRLGRDDLAIISDAEEVWRWIFRAQQLAFL</sequence>
<name>A0ABT6C2V1_9MICO</name>
<evidence type="ECO:0000313" key="2">
    <source>
        <dbReference type="Proteomes" id="UP001528912"/>
    </source>
</evidence>
<keyword evidence="2" id="KW-1185">Reference proteome</keyword>
<organism evidence="1 2">
    <name type="scientific">Luteipulveratus flavus</name>
    <dbReference type="NCBI Taxonomy" id="3031728"/>
    <lineage>
        <taxon>Bacteria</taxon>
        <taxon>Bacillati</taxon>
        <taxon>Actinomycetota</taxon>
        <taxon>Actinomycetes</taxon>
        <taxon>Micrococcales</taxon>
        <taxon>Dermacoccaceae</taxon>
        <taxon>Luteipulveratus</taxon>
    </lineage>
</organism>